<comment type="caution">
    <text evidence="2">The sequence shown here is derived from an EMBL/GenBank/DDBJ whole genome shotgun (WGS) entry which is preliminary data.</text>
</comment>
<dbReference type="AlphaFoldDB" id="A0A315Z8P5"/>
<dbReference type="SUPFAM" id="SSF103039">
    <property type="entry name" value="CheC-like"/>
    <property type="match status" value="1"/>
</dbReference>
<dbReference type="InterPro" id="IPR028976">
    <property type="entry name" value="CheC-like_sf"/>
</dbReference>
<evidence type="ECO:0000313" key="3">
    <source>
        <dbReference type="Proteomes" id="UP000245535"/>
    </source>
</evidence>
<organism evidence="2 3">
    <name type="scientific">Sediminitomix flava</name>
    <dbReference type="NCBI Taxonomy" id="379075"/>
    <lineage>
        <taxon>Bacteria</taxon>
        <taxon>Pseudomonadati</taxon>
        <taxon>Bacteroidota</taxon>
        <taxon>Cytophagia</taxon>
        <taxon>Cytophagales</taxon>
        <taxon>Flammeovirgaceae</taxon>
        <taxon>Sediminitomix</taxon>
    </lineage>
</organism>
<proteinExistence type="predicted"/>
<dbReference type="GO" id="GO:0006935">
    <property type="term" value="P:chemotaxis"/>
    <property type="evidence" value="ECO:0007669"/>
    <property type="project" value="UniProtKB-KW"/>
</dbReference>
<dbReference type="EMBL" id="QGDO01000006">
    <property type="protein sequence ID" value="PWJ39396.1"/>
    <property type="molecule type" value="Genomic_DNA"/>
</dbReference>
<evidence type="ECO:0000313" key="2">
    <source>
        <dbReference type="EMBL" id="PWJ39396.1"/>
    </source>
</evidence>
<protein>
    <submittedName>
        <fullName evidence="2">Chemotaxis protein CheY-P-specific phosphatase CheC</fullName>
    </submittedName>
</protein>
<dbReference type="Proteomes" id="UP000245535">
    <property type="component" value="Unassembled WGS sequence"/>
</dbReference>
<accession>A0A315Z8P5</accession>
<dbReference type="RefSeq" id="WP_109621392.1">
    <property type="nucleotide sequence ID" value="NZ_QGDO01000006.1"/>
</dbReference>
<evidence type="ECO:0000256" key="1">
    <source>
        <dbReference type="ARBA" id="ARBA00022500"/>
    </source>
</evidence>
<dbReference type="OrthoDB" id="967598at2"/>
<reference evidence="2 3" key="1">
    <citation type="submission" date="2018-03" db="EMBL/GenBank/DDBJ databases">
        <title>Genomic Encyclopedia of Archaeal and Bacterial Type Strains, Phase II (KMG-II): from individual species to whole genera.</title>
        <authorList>
            <person name="Goeker M."/>
        </authorList>
    </citation>
    <scope>NUCLEOTIDE SEQUENCE [LARGE SCALE GENOMIC DNA]</scope>
    <source>
        <strain evidence="2 3">DSM 28229</strain>
    </source>
</reference>
<dbReference type="Gene3D" id="3.40.1550.10">
    <property type="entry name" value="CheC-like"/>
    <property type="match status" value="1"/>
</dbReference>
<keyword evidence="1" id="KW-0145">Chemotaxis</keyword>
<sequence length="221" mass="25541">MNTFFTENQKLLIGNIQIIALNHIAHSLSKMLGDEVFVKSYSEIAFDKLEDALAHYNQESFYVLGTDIKGKFSGATYLLVNQVNEKKICEKLVPANMLGHQEMRDAMLMELDNIVIASYVTKWANLADADIYGYVPSHEVLNRQAFEIKLKKLISEDDKVYFCKSHLYAFKSGIEFELYFLFDKTFVPIISGFDINNSYVGDEERPKKEMEKKKSFLQRLF</sequence>
<gene>
    <name evidence="2" type="ORF">BC781_106297</name>
</gene>
<name>A0A315Z8P5_SEDFL</name>
<keyword evidence="3" id="KW-1185">Reference proteome</keyword>